<proteinExistence type="predicted"/>
<organism evidence="1 2">
    <name type="scientific">Kitasatospora griseola</name>
    <name type="common">Streptomyces griseolosporeus</name>
    <dbReference type="NCBI Taxonomy" id="2064"/>
    <lineage>
        <taxon>Bacteria</taxon>
        <taxon>Bacillati</taxon>
        <taxon>Actinomycetota</taxon>
        <taxon>Actinomycetes</taxon>
        <taxon>Kitasatosporales</taxon>
        <taxon>Streptomycetaceae</taxon>
        <taxon>Kitasatospora</taxon>
    </lineage>
</organism>
<keyword evidence="2" id="KW-1185">Reference proteome</keyword>
<sequence length="275" mass="30797">MTRPGTTSPDLVGELRAMQERIAALERKPVPQTLFDQYPSIEWSAIGRSAILGNTWTSCGVANVTGLKYDRLEVKYLTDRIITGRSEAEIRLAAFRHDKDAQYKECISASNVVRLSGDSVRTIGVGKWRWIHGIRFGWDYSDSDNGIYTVELQHRNPDNCPQRAEVSAVQQIYGFSKLSSDPDPYHQDIISDSAGRYWAAALGPSNNTLPYAGWLDLRDRYSAWDGSYSVSNMHYCVGLSPDRIPEASTSGWHWYTGGGSAFVRAADINEPYLNF</sequence>
<gene>
    <name evidence="1" type="ORF">TR51_25535</name>
</gene>
<dbReference type="Proteomes" id="UP000032066">
    <property type="component" value="Unassembled WGS sequence"/>
</dbReference>
<comment type="caution">
    <text evidence="1">The sequence shown here is derived from an EMBL/GenBank/DDBJ whole genome shotgun (WGS) entry which is preliminary data.</text>
</comment>
<name>A0A0D0NTB5_KITGR</name>
<protein>
    <submittedName>
        <fullName evidence="1">Uncharacterized protein</fullName>
    </submittedName>
</protein>
<accession>A0A0D0NTB5</accession>
<dbReference type="EMBL" id="JXZB01000004">
    <property type="protein sequence ID" value="KIQ62406.1"/>
    <property type="molecule type" value="Genomic_DNA"/>
</dbReference>
<dbReference type="OrthoDB" id="4116477at2"/>
<evidence type="ECO:0000313" key="1">
    <source>
        <dbReference type="EMBL" id="KIQ62406.1"/>
    </source>
</evidence>
<reference evidence="1 2" key="1">
    <citation type="submission" date="2015-02" db="EMBL/GenBank/DDBJ databases">
        <title>Draft genome sequence of Kitasatospora griseola MF730-N6, a bafilomycin, terpentecin and satosporin producer.</title>
        <authorList>
            <person name="Arens J.C."/>
            <person name="Haltli B."/>
            <person name="Kerr R.G."/>
        </authorList>
    </citation>
    <scope>NUCLEOTIDE SEQUENCE [LARGE SCALE GENOMIC DNA]</scope>
    <source>
        <strain evidence="1 2">MF730-N6</strain>
    </source>
</reference>
<dbReference type="PATRIC" id="fig|2064.6.peg.5427"/>
<dbReference type="RefSeq" id="WP_043914377.1">
    <property type="nucleotide sequence ID" value="NZ_JXZB01000004.1"/>
</dbReference>
<dbReference type="AlphaFoldDB" id="A0A0D0NTB5"/>
<evidence type="ECO:0000313" key="2">
    <source>
        <dbReference type="Proteomes" id="UP000032066"/>
    </source>
</evidence>